<reference evidence="17" key="3">
    <citation type="submission" date="2025-08" db="UniProtKB">
        <authorList>
            <consortium name="Ensembl"/>
        </authorList>
    </citation>
    <scope>IDENTIFICATION</scope>
</reference>
<keyword evidence="11" id="KW-0406">Ion transport</keyword>
<reference evidence="17" key="2">
    <citation type="journal article" date="2008" name="Genome Biol.">
        <title>Improved genome assembly and evidence-based global gene model set for the chordate Ciona intestinalis: new insight into intron and operon populations.</title>
        <authorList>
            <person name="Satou Y."/>
            <person name="Mineta K."/>
            <person name="Ogasawara M."/>
            <person name="Sasakura Y."/>
            <person name="Shoguchi E."/>
            <person name="Ueno K."/>
            <person name="Yamada L."/>
            <person name="Matsumoto J."/>
            <person name="Wasserscheid J."/>
            <person name="Dewar K."/>
            <person name="Wiley G.B."/>
            <person name="Macmil S.L."/>
            <person name="Roe B.A."/>
            <person name="Zeller R.W."/>
            <person name="Hastings K.E."/>
            <person name="Lemaire P."/>
            <person name="Lindquist E."/>
            <person name="Endo T."/>
            <person name="Hotta K."/>
            <person name="Inaba K."/>
        </authorList>
    </citation>
    <scope>NUCLEOTIDE SEQUENCE [LARGE SCALE GENOMIC DNA]</scope>
    <source>
        <strain evidence="17">wild type</strain>
    </source>
</reference>
<evidence type="ECO:0000256" key="10">
    <source>
        <dbReference type="ARBA" id="ARBA00022989"/>
    </source>
</evidence>
<dbReference type="AlphaFoldDB" id="H2XM98"/>
<evidence type="ECO:0000256" key="8">
    <source>
        <dbReference type="ARBA" id="ARBA00022824"/>
    </source>
</evidence>
<dbReference type="GO" id="GO:2001256">
    <property type="term" value="P:regulation of store-operated calcium entry"/>
    <property type="evidence" value="ECO:0000318"/>
    <property type="project" value="GO_Central"/>
</dbReference>
<evidence type="ECO:0000313" key="18">
    <source>
        <dbReference type="Proteomes" id="UP000008144"/>
    </source>
</evidence>
<protein>
    <recommendedName>
        <fullName evidence="3">Store-operated calcium entry-associated regulatory factor</fullName>
    </recommendedName>
    <alternativeName>
        <fullName evidence="13">Transmembrane protein 66</fullName>
    </alternativeName>
</protein>
<keyword evidence="18" id="KW-1185">Reference proteome</keyword>
<dbReference type="EMBL" id="EAAA01002149">
    <property type="status" value="NOT_ANNOTATED_CDS"/>
    <property type="molecule type" value="Genomic_DNA"/>
</dbReference>
<feature type="transmembrane region" description="Helical" evidence="15">
    <location>
        <begin position="164"/>
        <end position="181"/>
    </location>
</feature>
<dbReference type="GO" id="GO:0006816">
    <property type="term" value="P:calcium ion transport"/>
    <property type="evidence" value="ECO:0007669"/>
    <property type="project" value="UniProtKB-KW"/>
</dbReference>
<keyword evidence="10 15" id="KW-1133">Transmembrane helix</keyword>
<keyword evidence="8" id="KW-0256">Endoplasmic reticulum</keyword>
<evidence type="ECO:0000256" key="1">
    <source>
        <dbReference type="ARBA" id="ARBA00004115"/>
    </source>
</evidence>
<dbReference type="PANTHER" id="PTHR15929:SF0">
    <property type="entry name" value="STORE-OPERATED CALCIUM ENTRY-ASSOCIATED REGULATORY FACTOR"/>
    <property type="match status" value="1"/>
</dbReference>
<dbReference type="STRING" id="7719.ENSCINP00000030781"/>
<keyword evidence="6 15" id="KW-0812">Transmembrane</keyword>
<dbReference type="Ensembl" id="ENSCINT00000033912.1">
    <property type="protein sequence ID" value="ENSCINP00000030781.1"/>
    <property type="gene ID" value="ENSCING00000024154.1"/>
</dbReference>
<feature type="compositionally biased region" description="Polar residues" evidence="14">
    <location>
        <begin position="201"/>
        <end position="211"/>
    </location>
</feature>
<evidence type="ECO:0000256" key="6">
    <source>
        <dbReference type="ARBA" id="ARBA00022692"/>
    </source>
</evidence>
<keyword evidence="4" id="KW-0813">Transport</keyword>
<keyword evidence="5" id="KW-0109">Calcium transport</keyword>
<feature type="signal peptide" evidence="16">
    <location>
        <begin position="1"/>
        <end position="23"/>
    </location>
</feature>
<evidence type="ECO:0000256" key="5">
    <source>
        <dbReference type="ARBA" id="ARBA00022568"/>
    </source>
</evidence>
<proteinExistence type="inferred from homology"/>
<evidence type="ECO:0000256" key="13">
    <source>
        <dbReference type="ARBA" id="ARBA00031116"/>
    </source>
</evidence>
<evidence type="ECO:0000256" key="2">
    <source>
        <dbReference type="ARBA" id="ARBA00006833"/>
    </source>
</evidence>
<sequence>MKCHRYFIISLLVLILFLVGSKAWFGGGEKVLLSEVSAITLYDGRKTTGRRSSPVPQLNCIGGSAYSASKPSVVQCKNVGSDGFDVQWECKADMDDSYRFGKLQVTCEGYDHPNDVYILKGSCGLEYTLDYTEAGKSRQNQGGYTGYNQQHNNNYHSKHSSDSSSWFIFFIIILTIGILLCKVSQSNTEDTNVPPRHSNFRDSQSSNTNSP</sequence>
<dbReference type="GO" id="GO:0005789">
    <property type="term" value="C:endoplasmic reticulum membrane"/>
    <property type="evidence" value="ECO:0000318"/>
    <property type="project" value="GO_Central"/>
</dbReference>
<dbReference type="InterPro" id="IPR009567">
    <property type="entry name" value="SARAF"/>
</dbReference>
<comment type="subcellular location">
    <subcellularLocation>
        <location evidence="1">Endoplasmic reticulum membrane</location>
        <topology evidence="1">Single-pass type I membrane protein</topology>
    </subcellularLocation>
</comment>
<dbReference type="InParanoid" id="H2XM98"/>
<evidence type="ECO:0000256" key="12">
    <source>
        <dbReference type="ARBA" id="ARBA00023136"/>
    </source>
</evidence>
<evidence type="ECO:0000256" key="9">
    <source>
        <dbReference type="ARBA" id="ARBA00022837"/>
    </source>
</evidence>
<keyword evidence="12 15" id="KW-0472">Membrane</keyword>
<accession>H2XM98</accession>
<dbReference type="Pfam" id="PF06682">
    <property type="entry name" value="SARAF"/>
    <property type="match status" value="1"/>
</dbReference>
<evidence type="ECO:0000256" key="11">
    <source>
        <dbReference type="ARBA" id="ARBA00023065"/>
    </source>
</evidence>
<reference evidence="18" key="1">
    <citation type="journal article" date="2002" name="Science">
        <title>The draft genome of Ciona intestinalis: insights into chordate and vertebrate origins.</title>
        <authorList>
            <person name="Dehal P."/>
            <person name="Satou Y."/>
            <person name="Campbell R.K."/>
            <person name="Chapman J."/>
            <person name="Degnan B."/>
            <person name="De Tomaso A."/>
            <person name="Davidson B."/>
            <person name="Di Gregorio A."/>
            <person name="Gelpke M."/>
            <person name="Goodstein D.M."/>
            <person name="Harafuji N."/>
            <person name="Hastings K.E."/>
            <person name="Ho I."/>
            <person name="Hotta K."/>
            <person name="Huang W."/>
            <person name="Kawashima T."/>
            <person name="Lemaire P."/>
            <person name="Martinez D."/>
            <person name="Meinertzhagen I.A."/>
            <person name="Necula S."/>
            <person name="Nonaka M."/>
            <person name="Putnam N."/>
            <person name="Rash S."/>
            <person name="Saiga H."/>
            <person name="Satake M."/>
            <person name="Terry A."/>
            <person name="Yamada L."/>
            <person name="Wang H.G."/>
            <person name="Awazu S."/>
            <person name="Azumi K."/>
            <person name="Boore J."/>
            <person name="Branno M."/>
            <person name="Chin-Bow S."/>
            <person name="DeSantis R."/>
            <person name="Doyle S."/>
            <person name="Francino P."/>
            <person name="Keys D.N."/>
            <person name="Haga S."/>
            <person name="Hayashi H."/>
            <person name="Hino K."/>
            <person name="Imai K.S."/>
            <person name="Inaba K."/>
            <person name="Kano S."/>
            <person name="Kobayashi K."/>
            <person name="Kobayashi M."/>
            <person name="Lee B.I."/>
            <person name="Makabe K.W."/>
            <person name="Manohar C."/>
            <person name="Matassi G."/>
            <person name="Medina M."/>
            <person name="Mochizuki Y."/>
            <person name="Mount S."/>
            <person name="Morishita T."/>
            <person name="Miura S."/>
            <person name="Nakayama A."/>
            <person name="Nishizaka S."/>
            <person name="Nomoto H."/>
            <person name="Ohta F."/>
            <person name="Oishi K."/>
            <person name="Rigoutsos I."/>
            <person name="Sano M."/>
            <person name="Sasaki A."/>
            <person name="Sasakura Y."/>
            <person name="Shoguchi E."/>
            <person name="Shin-i T."/>
            <person name="Spagnuolo A."/>
            <person name="Stainier D."/>
            <person name="Suzuki M.M."/>
            <person name="Tassy O."/>
            <person name="Takatori N."/>
            <person name="Tokuoka M."/>
            <person name="Yagi K."/>
            <person name="Yoshizaki F."/>
            <person name="Wada S."/>
            <person name="Zhang C."/>
            <person name="Hyatt P.D."/>
            <person name="Larimer F."/>
            <person name="Detter C."/>
            <person name="Doggett N."/>
            <person name="Glavina T."/>
            <person name="Hawkins T."/>
            <person name="Richardson P."/>
            <person name="Lucas S."/>
            <person name="Kohara Y."/>
            <person name="Levine M."/>
            <person name="Satoh N."/>
            <person name="Rokhsar D.S."/>
        </authorList>
    </citation>
    <scope>NUCLEOTIDE SEQUENCE [LARGE SCALE GENOMIC DNA]</scope>
</reference>
<keyword evidence="7 16" id="KW-0732">Signal</keyword>
<keyword evidence="9" id="KW-0106">Calcium</keyword>
<reference evidence="17" key="4">
    <citation type="submission" date="2025-09" db="UniProtKB">
        <authorList>
            <consortium name="Ensembl"/>
        </authorList>
    </citation>
    <scope>IDENTIFICATION</scope>
</reference>
<evidence type="ECO:0000256" key="14">
    <source>
        <dbReference type="SAM" id="MobiDB-lite"/>
    </source>
</evidence>
<dbReference type="HOGENOM" id="CLU_046802_2_2_1"/>
<evidence type="ECO:0000256" key="4">
    <source>
        <dbReference type="ARBA" id="ARBA00022448"/>
    </source>
</evidence>
<feature type="region of interest" description="Disordered" evidence="14">
    <location>
        <begin position="187"/>
        <end position="211"/>
    </location>
</feature>
<dbReference type="GeneTree" id="ENSGT00390000013419"/>
<comment type="similarity">
    <text evidence="2">Belongs to the SARAF family.</text>
</comment>
<name>H2XM98_CIOIN</name>
<evidence type="ECO:0000256" key="3">
    <source>
        <dbReference type="ARBA" id="ARBA00016584"/>
    </source>
</evidence>
<dbReference type="Proteomes" id="UP000008144">
    <property type="component" value="Chromosome 5"/>
</dbReference>
<evidence type="ECO:0000256" key="7">
    <source>
        <dbReference type="ARBA" id="ARBA00022729"/>
    </source>
</evidence>
<evidence type="ECO:0000256" key="16">
    <source>
        <dbReference type="SAM" id="SignalP"/>
    </source>
</evidence>
<evidence type="ECO:0000256" key="15">
    <source>
        <dbReference type="SAM" id="Phobius"/>
    </source>
</evidence>
<evidence type="ECO:0000313" key="17">
    <source>
        <dbReference type="Ensembl" id="ENSCINP00000030781.1"/>
    </source>
</evidence>
<dbReference type="PANTHER" id="PTHR15929">
    <property type="entry name" value="STORE-OPERATED CALCIUM ENTRY-ASSOCIATED REGULATORY FACTOR"/>
    <property type="match status" value="1"/>
</dbReference>
<feature type="chain" id="PRO_5003577256" description="Store-operated calcium entry-associated regulatory factor" evidence="16">
    <location>
        <begin position="24"/>
        <end position="211"/>
    </location>
</feature>
<organism evidence="17 18">
    <name type="scientific">Ciona intestinalis</name>
    <name type="common">Transparent sea squirt</name>
    <name type="synonym">Ascidia intestinalis</name>
    <dbReference type="NCBI Taxonomy" id="7719"/>
    <lineage>
        <taxon>Eukaryota</taxon>
        <taxon>Metazoa</taxon>
        <taxon>Chordata</taxon>
        <taxon>Tunicata</taxon>
        <taxon>Ascidiacea</taxon>
        <taxon>Phlebobranchia</taxon>
        <taxon>Cionidae</taxon>
        <taxon>Ciona</taxon>
    </lineage>
</organism>